<keyword evidence="2" id="KW-1185">Reference proteome</keyword>
<name>B9XQ20_PEDPL</name>
<gene>
    <name evidence="1" type="ORF">Cflav_PD1161</name>
</gene>
<evidence type="ECO:0000313" key="1">
    <source>
        <dbReference type="EMBL" id="EEF58024.1"/>
    </source>
</evidence>
<evidence type="ECO:0000313" key="2">
    <source>
        <dbReference type="Proteomes" id="UP000003688"/>
    </source>
</evidence>
<dbReference type="AlphaFoldDB" id="B9XQ20"/>
<dbReference type="STRING" id="320771.Cflav_PD1161"/>
<accession>B9XQ20</accession>
<protein>
    <submittedName>
        <fullName evidence="1">Uncharacterized protein</fullName>
    </submittedName>
</protein>
<dbReference type="EMBL" id="ABOX02000051">
    <property type="protein sequence ID" value="EEF58024.1"/>
    <property type="molecule type" value="Genomic_DNA"/>
</dbReference>
<dbReference type="Proteomes" id="UP000003688">
    <property type="component" value="Unassembled WGS sequence"/>
</dbReference>
<organism evidence="1 2">
    <name type="scientific">Pedosphaera parvula (strain Ellin514)</name>
    <dbReference type="NCBI Taxonomy" id="320771"/>
    <lineage>
        <taxon>Bacteria</taxon>
        <taxon>Pseudomonadati</taxon>
        <taxon>Verrucomicrobiota</taxon>
        <taxon>Pedosphaerae</taxon>
        <taxon>Pedosphaerales</taxon>
        <taxon>Pedosphaeraceae</taxon>
        <taxon>Pedosphaera</taxon>
    </lineage>
</organism>
<reference evidence="1 2" key="1">
    <citation type="journal article" date="2011" name="J. Bacteriol.">
        <title>Genome sequence of 'Pedosphaera parvula' Ellin514, an aerobic Verrucomicrobial isolate from pasture soil.</title>
        <authorList>
            <person name="Kant R."/>
            <person name="van Passel M.W."/>
            <person name="Sangwan P."/>
            <person name="Palva A."/>
            <person name="Lucas S."/>
            <person name="Copeland A."/>
            <person name="Lapidus A."/>
            <person name="Glavina Del Rio T."/>
            <person name="Dalin E."/>
            <person name="Tice H."/>
            <person name="Bruce D."/>
            <person name="Goodwin L."/>
            <person name="Pitluck S."/>
            <person name="Chertkov O."/>
            <person name="Larimer F.W."/>
            <person name="Land M.L."/>
            <person name="Hauser L."/>
            <person name="Brettin T.S."/>
            <person name="Detter J.C."/>
            <person name="Han S."/>
            <person name="de Vos W.M."/>
            <person name="Janssen P.H."/>
            <person name="Smidt H."/>
        </authorList>
    </citation>
    <scope>NUCLEOTIDE SEQUENCE [LARGE SCALE GENOMIC DNA]</scope>
    <source>
        <strain evidence="1 2">Ellin514</strain>
    </source>
</reference>
<sequence length="172" mass="19830">MVCGDMVGNQSRVSSQMARRQISRSIFKYRNAGQVQEDEMLAKPVFWNNTRLSFGETAVQGNEQTQSSLMRKSIKAINRAIRRLTATELCPTIRWDDILRIEALGTDAFGAFEISLTFIYADNSEVSIFVHHKGYDKILESLAERFPSIPSTWHDEMAQQPWHVERVLYERD</sequence>
<proteinExistence type="predicted"/>
<comment type="caution">
    <text evidence="1">The sequence shown here is derived from an EMBL/GenBank/DDBJ whole genome shotgun (WGS) entry which is preliminary data.</text>
</comment>